<dbReference type="InterPro" id="IPR040582">
    <property type="entry name" value="OB_MalK-like"/>
</dbReference>
<evidence type="ECO:0000313" key="4">
    <source>
        <dbReference type="Proteomes" id="UP001500620"/>
    </source>
</evidence>
<evidence type="ECO:0000259" key="1">
    <source>
        <dbReference type="Pfam" id="PF03459"/>
    </source>
</evidence>
<keyword evidence="4" id="KW-1185">Reference proteome</keyword>
<organism evidence="3 4">
    <name type="scientific">Dactylosporangium darangshiense</name>
    <dbReference type="NCBI Taxonomy" id="579108"/>
    <lineage>
        <taxon>Bacteria</taxon>
        <taxon>Bacillati</taxon>
        <taxon>Actinomycetota</taxon>
        <taxon>Actinomycetes</taxon>
        <taxon>Micromonosporales</taxon>
        <taxon>Micromonosporaceae</taxon>
        <taxon>Dactylosporangium</taxon>
    </lineage>
</organism>
<dbReference type="InterPro" id="IPR012340">
    <property type="entry name" value="NA-bd_OB-fold"/>
</dbReference>
<dbReference type="Proteomes" id="UP001500620">
    <property type="component" value="Unassembled WGS sequence"/>
</dbReference>
<evidence type="ECO:0000313" key="3">
    <source>
        <dbReference type="EMBL" id="GAA4261118.1"/>
    </source>
</evidence>
<dbReference type="SUPFAM" id="SSF50331">
    <property type="entry name" value="MOP-like"/>
    <property type="match status" value="1"/>
</dbReference>
<dbReference type="Pfam" id="PF03459">
    <property type="entry name" value="TOBE"/>
    <property type="match status" value="1"/>
</dbReference>
<dbReference type="Pfam" id="PF17912">
    <property type="entry name" value="OB_MalK"/>
    <property type="match status" value="1"/>
</dbReference>
<reference evidence="4" key="1">
    <citation type="journal article" date="2019" name="Int. J. Syst. Evol. Microbiol.">
        <title>The Global Catalogue of Microorganisms (GCM) 10K type strain sequencing project: providing services to taxonomists for standard genome sequencing and annotation.</title>
        <authorList>
            <consortium name="The Broad Institute Genomics Platform"/>
            <consortium name="The Broad Institute Genome Sequencing Center for Infectious Disease"/>
            <person name="Wu L."/>
            <person name="Ma J."/>
        </authorList>
    </citation>
    <scope>NUCLEOTIDE SEQUENCE [LARGE SCALE GENOMIC DNA]</scope>
    <source>
        <strain evidence="4">JCM 17441</strain>
    </source>
</reference>
<dbReference type="InterPro" id="IPR005116">
    <property type="entry name" value="Transp-assoc_OB_typ1"/>
</dbReference>
<dbReference type="InterPro" id="IPR008995">
    <property type="entry name" value="Mo/tungstate-bd_C_term_dom"/>
</dbReference>
<feature type="domain" description="Transport-associated OB type 1" evidence="1">
    <location>
        <begin position="90"/>
        <end position="150"/>
    </location>
</feature>
<dbReference type="EMBL" id="BAABAT010000044">
    <property type="protein sequence ID" value="GAA4261118.1"/>
    <property type="molecule type" value="Genomic_DNA"/>
</dbReference>
<name>A0ABP8DPJ8_9ACTN</name>
<dbReference type="Gene3D" id="2.40.50.140">
    <property type="entry name" value="Nucleic acid-binding proteins"/>
    <property type="match status" value="1"/>
</dbReference>
<comment type="caution">
    <text evidence="3">The sequence shown here is derived from an EMBL/GenBank/DDBJ whole genome shotgun (WGS) entry which is preliminary data.</text>
</comment>
<protein>
    <submittedName>
        <fullName evidence="3">Uncharacterized protein</fullName>
    </submittedName>
</protein>
<feature type="domain" description="MalK-like OB fold" evidence="2">
    <location>
        <begin position="17"/>
        <end position="73"/>
    </location>
</feature>
<sequence length="161" mass="16779">MSVSTVLDRDAGPLVAGEPRINLLPAMLCERLGTAVLALHGQQLPVPGLLRQRPSLRRHVGRPIVVGVRPEHLQDAVVGRPAGAGPAVLVLHGVVRQVRPAGAERIVYVELADVDSGGVPVPTVVARVSGRSGAAPDAPIMLAVDARHLMVFGAGRVPVPR</sequence>
<proteinExistence type="predicted"/>
<accession>A0ABP8DPJ8</accession>
<dbReference type="RefSeq" id="WP_345138022.1">
    <property type="nucleotide sequence ID" value="NZ_BAABAT010000044.1"/>
</dbReference>
<dbReference type="Gene3D" id="2.40.50.100">
    <property type="match status" value="1"/>
</dbReference>
<evidence type="ECO:0000259" key="2">
    <source>
        <dbReference type="Pfam" id="PF17912"/>
    </source>
</evidence>
<gene>
    <name evidence="3" type="ORF">GCM10022255_092490</name>
</gene>